<evidence type="ECO:0000313" key="1">
    <source>
        <dbReference type="EMBL" id="QDT29683.1"/>
    </source>
</evidence>
<sequence>MCPTPIDATAALILSHPGHELRVLGWMRKVKPLVIILTDGSGHTQQPRIALSRKVIEEAGGSTASLFGNVTDQRFYRAILEQDLSFFEQLQQEIRAILIEHQIEVVAGDSVEGYNPSHDLCRCLIDSILTDLEQTTGRSLPNFEFPLVEPPATWSEHVGACCHRLSAAEQEWKLDRIQNYAREAGGTLLEEVEAMLSRFGTGILGEEWFSPSTSALNLSRFEVSPPFYERHGAQQVAAGYYQRAIEFRQHMLPLIHALRGENSA</sequence>
<evidence type="ECO:0000313" key="2">
    <source>
        <dbReference type="Proteomes" id="UP000315647"/>
    </source>
</evidence>
<gene>
    <name evidence="1" type="ORF">Enr10x_50380</name>
</gene>
<accession>A0A518ADB3</accession>
<dbReference type="EMBL" id="CP037421">
    <property type="protein sequence ID" value="QDT29683.1"/>
    <property type="molecule type" value="Genomic_DNA"/>
</dbReference>
<organism evidence="1 2">
    <name type="scientific">Gimesia panareensis</name>
    <dbReference type="NCBI Taxonomy" id="2527978"/>
    <lineage>
        <taxon>Bacteria</taxon>
        <taxon>Pseudomonadati</taxon>
        <taxon>Planctomycetota</taxon>
        <taxon>Planctomycetia</taxon>
        <taxon>Planctomycetales</taxon>
        <taxon>Planctomycetaceae</taxon>
        <taxon>Gimesia</taxon>
    </lineage>
</organism>
<keyword evidence="2" id="KW-1185">Reference proteome</keyword>
<protein>
    <submittedName>
        <fullName evidence="1">Uncharacterized protein</fullName>
    </submittedName>
</protein>
<proteinExistence type="predicted"/>
<dbReference type="AlphaFoldDB" id="A0A518ADB3"/>
<reference evidence="1 2" key="1">
    <citation type="submission" date="2019-03" db="EMBL/GenBank/DDBJ databases">
        <title>Deep-cultivation of Planctomycetes and their phenomic and genomic characterization uncovers novel biology.</title>
        <authorList>
            <person name="Wiegand S."/>
            <person name="Jogler M."/>
            <person name="Boedeker C."/>
            <person name="Pinto D."/>
            <person name="Vollmers J."/>
            <person name="Rivas-Marin E."/>
            <person name="Kohn T."/>
            <person name="Peeters S.H."/>
            <person name="Heuer A."/>
            <person name="Rast P."/>
            <person name="Oberbeckmann S."/>
            <person name="Bunk B."/>
            <person name="Jeske O."/>
            <person name="Meyerdierks A."/>
            <person name="Storesund J.E."/>
            <person name="Kallscheuer N."/>
            <person name="Luecker S."/>
            <person name="Lage O.M."/>
            <person name="Pohl T."/>
            <person name="Merkel B.J."/>
            <person name="Hornburger P."/>
            <person name="Mueller R.-W."/>
            <person name="Bruemmer F."/>
            <person name="Labrenz M."/>
            <person name="Spormann A.M."/>
            <person name="Op den Camp H."/>
            <person name="Overmann J."/>
            <person name="Amann R."/>
            <person name="Jetten M.S.M."/>
            <person name="Mascher T."/>
            <person name="Medema M.H."/>
            <person name="Devos D.P."/>
            <person name="Kaster A.-K."/>
            <person name="Ovreas L."/>
            <person name="Rohde M."/>
            <person name="Galperin M.Y."/>
            <person name="Jogler C."/>
        </authorList>
    </citation>
    <scope>NUCLEOTIDE SEQUENCE [LARGE SCALE GENOMIC DNA]</scope>
    <source>
        <strain evidence="1 2">Enr10</strain>
    </source>
</reference>
<accession>A0A517QDG9</accession>
<dbReference type="Proteomes" id="UP000315647">
    <property type="component" value="Chromosome"/>
</dbReference>
<name>A0A518ADB3_9PLAN</name>
<dbReference type="RefSeq" id="WP_145113849.1">
    <property type="nucleotide sequence ID" value="NZ_CP036277.1"/>
</dbReference>